<evidence type="ECO:0000313" key="3">
    <source>
        <dbReference type="Proteomes" id="UP000199202"/>
    </source>
</evidence>
<feature type="compositionally biased region" description="Polar residues" evidence="1">
    <location>
        <begin position="128"/>
        <end position="150"/>
    </location>
</feature>
<dbReference type="Proteomes" id="UP000199202">
    <property type="component" value="Unassembled WGS sequence"/>
</dbReference>
<sequence length="150" mass="16011">MTGPAFSTEHAFTLPLGYLDASGTLHRDGVMRLATAADEILPMKDPRVQALPTYLIVILLARVVVRLGSLPQVDPAVVEGLFSQDLTYLQELYNRVNGLSPPTVAVTCPRCEAGFELEAPMPGESAATPWNGSTRRSPDSDATSTGPTQS</sequence>
<gene>
    <name evidence="2" type="ORF">SAMN05421869_13382</name>
</gene>
<proteinExistence type="predicted"/>
<accession>A0A1G9PA50</accession>
<keyword evidence="3" id="KW-1185">Reference proteome</keyword>
<evidence type="ECO:0008006" key="4">
    <source>
        <dbReference type="Google" id="ProtNLM"/>
    </source>
</evidence>
<protein>
    <recommendedName>
        <fullName evidence="4">Phage tail assembly chaperone protein, E, or 41 or 14</fullName>
    </recommendedName>
</protein>
<dbReference type="RefSeq" id="WP_218136296.1">
    <property type="nucleotide sequence ID" value="NZ_FNDJ01000033.1"/>
</dbReference>
<evidence type="ECO:0000256" key="1">
    <source>
        <dbReference type="SAM" id="MobiDB-lite"/>
    </source>
</evidence>
<organism evidence="2 3">
    <name type="scientific">Nonomuraea jiangxiensis</name>
    <dbReference type="NCBI Taxonomy" id="633440"/>
    <lineage>
        <taxon>Bacteria</taxon>
        <taxon>Bacillati</taxon>
        <taxon>Actinomycetota</taxon>
        <taxon>Actinomycetes</taxon>
        <taxon>Streptosporangiales</taxon>
        <taxon>Streptosporangiaceae</taxon>
        <taxon>Nonomuraea</taxon>
    </lineage>
</organism>
<dbReference type="EMBL" id="FNDJ01000033">
    <property type="protein sequence ID" value="SDL95639.1"/>
    <property type="molecule type" value="Genomic_DNA"/>
</dbReference>
<evidence type="ECO:0000313" key="2">
    <source>
        <dbReference type="EMBL" id="SDL95639.1"/>
    </source>
</evidence>
<dbReference type="AlphaFoldDB" id="A0A1G9PA50"/>
<feature type="region of interest" description="Disordered" evidence="1">
    <location>
        <begin position="119"/>
        <end position="150"/>
    </location>
</feature>
<dbReference type="STRING" id="633440.SAMN05421869_13382"/>
<reference evidence="2 3" key="1">
    <citation type="submission" date="2016-10" db="EMBL/GenBank/DDBJ databases">
        <authorList>
            <person name="de Groot N.N."/>
        </authorList>
    </citation>
    <scope>NUCLEOTIDE SEQUENCE [LARGE SCALE GENOMIC DNA]</scope>
    <source>
        <strain evidence="2 3">CGMCC 4.6533</strain>
    </source>
</reference>
<name>A0A1G9PA50_9ACTN</name>